<feature type="compositionally biased region" description="Polar residues" evidence="1">
    <location>
        <begin position="42"/>
        <end position="51"/>
    </location>
</feature>
<feature type="region of interest" description="Disordered" evidence="1">
    <location>
        <begin position="364"/>
        <end position="392"/>
    </location>
</feature>
<dbReference type="InterPro" id="IPR009060">
    <property type="entry name" value="UBA-like_sf"/>
</dbReference>
<evidence type="ECO:0000313" key="4">
    <source>
        <dbReference type="EMBL" id="KAG2497410.1"/>
    </source>
</evidence>
<keyword evidence="5" id="KW-1185">Reference proteome</keyword>
<protein>
    <recommendedName>
        <fullName evidence="6">Smr domain-containing protein</fullName>
    </recommendedName>
</protein>
<proteinExistence type="predicted"/>
<dbReference type="PROSITE" id="PS50828">
    <property type="entry name" value="SMR"/>
    <property type="match status" value="1"/>
</dbReference>
<feature type="domain" description="Smr" evidence="3">
    <location>
        <begin position="1238"/>
        <end position="1281"/>
    </location>
</feature>
<dbReference type="PROSITE" id="PS50030">
    <property type="entry name" value="UBA"/>
    <property type="match status" value="1"/>
</dbReference>
<dbReference type="GO" id="GO:0005634">
    <property type="term" value="C:nucleus"/>
    <property type="evidence" value="ECO:0007669"/>
    <property type="project" value="TreeGrafter"/>
</dbReference>
<feature type="domain" description="UBA" evidence="2">
    <location>
        <begin position="317"/>
        <end position="359"/>
    </location>
</feature>
<dbReference type="SUPFAM" id="SSF160443">
    <property type="entry name" value="SMR domain-like"/>
    <property type="match status" value="1"/>
</dbReference>
<feature type="compositionally biased region" description="Low complexity" evidence="1">
    <location>
        <begin position="903"/>
        <end position="919"/>
    </location>
</feature>
<dbReference type="Gene3D" id="3.30.1370.110">
    <property type="match status" value="1"/>
</dbReference>
<evidence type="ECO:0000259" key="3">
    <source>
        <dbReference type="PROSITE" id="PS50828"/>
    </source>
</evidence>
<dbReference type="PANTHER" id="PTHR46535:SF1">
    <property type="entry name" value="NEDD4-BINDING PROTEIN 2"/>
    <property type="match status" value="1"/>
</dbReference>
<feature type="compositionally biased region" description="Polar residues" evidence="1">
    <location>
        <begin position="98"/>
        <end position="111"/>
    </location>
</feature>
<feature type="region of interest" description="Disordered" evidence="1">
    <location>
        <begin position="586"/>
        <end position="606"/>
    </location>
</feature>
<feature type="region of interest" description="Disordered" evidence="1">
    <location>
        <begin position="94"/>
        <end position="215"/>
    </location>
</feature>
<feature type="region of interest" description="Disordered" evidence="1">
    <location>
        <begin position="21"/>
        <end position="77"/>
    </location>
</feature>
<name>A0A836C228_9CHLO</name>
<feature type="compositionally biased region" description="Acidic residues" evidence="1">
    <location>
        <begin position="890"/>
        <end position="902"/>
    </location>
</feature>
<gene>
    <name evidence="4" type="ORF">HYH03_004565</name>
</gene>
<dbReference type="Proteomes" id="UP000612055">
    <property type="component" value="Unassembled WGS sequence"/>
</dbReference>
<dbReference type="CDD" id="cd14279">
    <property type="entry name" value="CUE"/>
    <property type="match status" value="2"/>
</dbReference>
<feature type="compositionally biased region" description="Polar residues" evidence="1">
    <location>
        <begin position="25"/>
        <end position="35"/>
    </location>
</feature>
<dbReference type="PANTHER" id="PTHR46535">
    <property type="entry name" value="NEDD4-BINDING PROTEIN 2"/>
    <property type="match status" value="1"/>
</dbReference>
<feature type="region of interest" description="Disordered" evidence="1">
    <location>
        <begin position="855"/>
        <end position="942"/>
    </location>
</feature>
<feature type="region of interest" description="Disordered" evidence="1">
    <location>
        <begin position="960"/>
        <end position="980"/>
    </location>
</feature>
<dbReference type="InterPro" id="IPR052772">
    <property type="entry name" value="Endo/PolyKinase_Domain-Protein"/>
</dbReference>
<feature type="compositionally biased region" description="Gly residues" evidence="1">
    <location>
        <begin position="588"/>
        <end position="606"/>
    </location>
</feature>
<reference evidence="4" key="1">
    <citation type="journal article" date="2020" name="bioRxiv">
        <title>Comparative genomics of Chlamydomonas.</title>
        <authorList>
            <person name="Craig R.J."/>
            <person name="Hasan A.R."/>
            <person name="Ness R.W."/>
            <person name="Keightley P.D."/>
        </authorList>
    </citation>
    <scope>NUCLEOTIDE SEQUENCE</scope>
    <source>
        <strain evidence="4">CCAP 11/70</strain>
    </source>
</reference>
<evidence type="ECO:0000313" key="5">
    <source>
        <dbReference type="Proteomes" id="UP000612055"/>
    </source>
</evidence>
<dbReference type="SMART" id="SM00463">
    <property type="entry name" value="SMR"/>
    <property type="match status" value="1"/>
</dbReference>
<feature type="compositionally biased region" description="Pro residues" evidence="1">
    <location>
        <begin position="177"/>
        <end position="191"/>
    </location>
</feature>
<dbReference type="SMART" id="SM00165">
    <property type="entry name" value="UBA"/>
    <property type="match status" value="1"/>
</dbReference>
<dbReference type="Gene3D" id="1.10.8.10">
    <property type="entry name" value="DNA helicase RuvA subunit, C-terminal domain"/>
    <property type="match status" value="1"/>
</dbReference>
<evidence type="ECO:0008006" key="6">
    <source>
        <dbReference type="Google" id="ProtNLM"/>
    </source>
</evidence>
<dbReference type="SUPFAM" id="SSF46934">
    <property type="entry name" value="UBA-like"/>
    <property type="match status" value="1"/>
</dbReference>
<feature type="compositionally biased region" description="Low complexity" evidence="1">
    <location>
        <begin position="115"/>
        <end position="152"/>
    </location>
</feature>
<sequence>MHAQAALSLWRASAPAIGATATATDNTGPAPSTLQAALGPEPSSSNQTHHTPSPHVTPIGLTPTITPLTASSGVNKASPNNPFPAAAYLPYKPVSRPAPTTSGTSTPNLSSDGRPATAFAHSPSPASAPSIAPTASTWTAAPPGLSPAHSSGAGQGPAGGPTSSYTPLIPPASSHPGPSPASAPHLPPPTIPTLLPVPATGPVRPFPAAPGGPSTALVPRQPMPVVLAHAPRALMTPGSAVPVPVPVALRVPGPGGPVPVSRKSAEAHQAGLGPGFGPGLGPGPGPGLGAYQAAEGAVVAGAGSGAAGGASGLSAEELRQRAEQLREMMGCGFDRETCEDVLLQSDGDMDRAISTLLDLAAGGSPCGPGLGPGPGPGRGLGHSSPPRVAPDLDDGAAAAIAAAAGTGCDPASLAALVEQQRQMLGQASGRGLGAAASEAVADEAGVLDGDGDGGLAMGMQGLSIQERDPSGACGVGGGYGGMDGFGGGGGGGYGADCGADAWGGTGGLWGAEDCGATAAAAAPTAMDTAPTKGGGDVGVGCGGEGDEEEHDPEMAAALARSRAEAAGADGDLAAVLALSAAEARASGAAGGGGGGDSTGGGGGGSSSGGLGLGPCSAYATPSTHTLSSGLGYGFGSGSGPGSPRFGGGGGGGGDDGDAWLEDDVWSRFFAGPGEGGGGGEEEAEEALREGVATLKVYFPEADDGSLRQVLAMAKGDAEKALKVLAEFAAEDAAQWMQSQQQVEEDAALAQRLADEAPPPPSESVEEDYLINTAEQLGERVHAAVDRSRGQAAAAAVAAIGRGRGLSLGGDPLRCALKVLGQDFEAPEDLLSELLGQQGGDVEATRRALRELGVQEQGSCAVPHRASPQPAAAALGTGPDPWAWAQWGAGGEEEEDEEEEEDYAGNAAAGRQAGACRGSALVSRRGPGGNAGTSVTSAGTPASGVAHGFNHGFGHGNPGKMAAAAAAGGSQRRSGNGYAAPPGLGLPLGGGLPSNSAALGAGRHAAHAVAPAPGPAAPAPAAAAPYAAAAPPGHVRAPLGPLKSLRALDIDLETGFSDTAKDMSRKAFDVLQLRAVLDALEGEDGALEVLMGQRQLGRNLTHEEKQAFFNRHRRLPFAIDGMGRKLRNGAQAVRVAMSDMEADLRRPGQPAEAVAGTRARLRQHRELEAELKKAADILQAASKRLHAHASADLFTAVNARIWQDWRTDLHTLLNEEEVLPQLEKVLAWLCSAKASFRWQIITGKGLHSRGDGPKLARIVGGWLEDRGLPWREEPGAMVVSLSAELLEELGAAGRGGGGAG</sequence>
<comment type="caution">
    <text evidence="4">The sequence shown here is derived from an EMBL/GenBank/DDBJ whole genome shotgun (WGS) entry which is preliminary data.</text>
</comment>
<dbReference type="InterPro" id="IPR015940">
    <property type="entry name" value="UBA"/>
</dbReference>
<organism evidence="4 5">
    <name type="scientific">Edaphochlamys debaryana</name>
    <dbReference type="NCBI Taxonomy" id="47281"/>
    <lineage>
        <taxon>Eukaryota</taxon>
        <taxon>Viridiplantae</taxon>
        <taxon>Chlorophyta</taxon>
        <taxon>core chlorophytes</taxon>
        <taxon>Chlorophyceae</taxon>
        <taxon>CS clade</taxon>
        <taxon>Chlamydomonadales</taxon>
        <taxon>Chlamydomonadales incertae sedis</taxon>
        <taxon>Edaphochlamys</taxon>
    </lineage>
</organism>
<evidence type="ECO:0000256" key="1">
    <source>
        <dbReference type="SAM" id="MobiDB-lite"/>
    </source>
</evidence>
<accession>A0A836C228</accession>
<dbReference type="OrthoDB" id="3231855at2759"/>
<feature type="compositionally biased region" description="Gly residues" evidence="1">
    <location>
        <begin position="364"/>
        <end position="380"/>
    </location>
</feature>
<dbReference type="GO" id="GO:0004519">
    <property type="term" value="F:endonuclease activity"/>
    <property type="evidence" value="ECO:0007669"/>
    <property type="project" value="TreeGrafter"/>
</dbReference>
<feature type="compositionally biased region" description="Low complexity" evidence="1">
    <location>
        <begin position="57"/>
        <end position="69"/>
    </location>
</feature>
<evidence type="ECO:0000259" key="2">
    <source>
        <dbReference type="PROSITE" id="PS50030"/>
    </source>
</evidence>
<dbReference type="InterPro" id="IPR002625">
    <property type="entry name" value="Smr_dom"/>
</dbReference>
<dbReference type="EMBL" id="JAEHOE010000014">
    <property type="protein sequence ID" value="KAG2497410.1"/>
    <property type="molecule type" value="Genomic_DNA"/>
</dbReference>
<dbReference type="InterPro" id="IPR036063">
    <property type="entry name" value="Smr_dom_sf"/>
</dbReference>